<gene>
    <name evidence="1" type="ORF">POCTA_138.1.T1000052</name>
</gene>
<dbReference type="Proteomes" id="UP000683925">
    <property type="component" value="Unassembled WGS sequence"/>
</dbReference>
<sequence length="80" mass="9563">MDQTLDKQYQSTQSSFLDTFNQKVKPVEHFIVKIDDLRHFKIKLTPYMLFIRLSLQEHQLILQFINNPQLDWSHLTASSN</sequence>
<keyword evidence="2" id="KW-1185">Reference proteome</keyword>
<evidence type="ECO:0000313" key="2">
    <source>
        <dbReference type="Proteomes" id="UP000683925"/>
    </source>
</evidence>
<protein>
    <submittedName>
        <fullName evidence="1">Uncharacterized protein</fullName>
    </submittedName>
</protein>
<name>A0A8S1WPC6_PAROT</name>
<proteinExistence type="predicted"/>
<evidence type="ECO:0000313" key="1">
    <source>
        <dbReference type="EMBL" id="CAD8191533.1"/>
    </source>
</evidence>
<comment type="caution">
    <text evidence="1">The sequence shown here is derived from an EMBL/GenBank/DDBJ whole genome shotgun (WGS) entry which is preliminary data.</text>
</comment>
<organism evidence="1 2">
    <name type="scientific">Paramecium octaurelia</name>
    <dbReference type="NCBI Taxonomy" id="43137"/>
    <lineage>
        <taxon>Eukaryota</taxon>
        <taxon>Sar</taxon>
        <taxon>Alveolata</taxon>
        <taxon>Ciliophora</taxon>
        <taxon>Intramacronucleata</taxon>
        <taxon>Oligohymenophorea</taxon>
        <taxon>Peniculida</taxon>
        <taxon>Parameciidae</taxon>
        <taxon>Paramecium</taxon>
    </lineage>
</organism>
<dbReference type="EMBL" id="CAJJDP010000100">
    <property type="protein sequence ID" value="CAD8191533.1"/>
    <property type="molecule type" value="Genomic_DNA"/>
</dbReference>
<accession>A0A8S1WPC6</accession>
<dbReference type="AlphaFoldDB" id="A0A8S1WPC6"/>
<reference evidence="1" key="1">
    <citation type="submission" date="2021-01" db="EMBL/GenBank/DDBJ databases">
        <authorList>
            <consortium name="Genoscope - CEA"/>
            <person name="William W."/>
        </authorList>
    </citation>
    <scope>NUCLEOTIDE SEQUENCE</scope>
</reference>